<sequence>MTVTGVTPATFAVTVTGQSSFTLPYQLAASDCHLGYPSTPEPGDSHWPGSAGVVSVGRSQ</sequence>
<dbReference type="EMBL" id="JX649874">
    <property type="protein sequence ID" value="AGC71500.1"/>
    <property type="molecule type" value="Genomic_DNA"/>
</dbReference>
<name>L7VZC7_9BACT</name>
<proteinExistence type="predicted"/>
<organism evidence="2">
    <name type="scientific">uncultured bacterium A1Q1_fos_1880</name>
    <dbReference type="NCBI Taxonomy" id="1256556"/>
    <lineage>
        <taxon>Bacteria</taxon>
        <taxon>environmental samples</taxon>
    </lineage>
</organism>
<feature type="region of interest" description="Disordered" evidence="1">
    <location>
        <begin position="36"/>
        <end position="60"/>
    </location>
</feature>
<evidence type="ECO:0000256" key="1">
    <source>
        <dbReference type="SAM" id="MobiDB-lite"/>
    </source>
</evidence>
<dbReference type="AlphaFoldDB" id="L7VZC7"/>
<accession>L7VZC7</accession>
<reference evidence="2" key="1">
    <citation type="submission" date="2012-09" db="EMBL/GenBank/DDBJ databases">
        <title>Metagenomic Characterization of a Microbial Community in Wastewater Detects High Levels of Antibiotic Resistance.</title>
        <authorList>
            <person name="Abrams M."/>
            <person name="Caldwell A."/>
            <person name="Vandaei E."/>
            <person name="Lee W."/>
            <person name="Perrott J."/>
            <person name="Khan S.Y."/>
            <person name="Ta J."/>
            <person name="Romero D."/>
            <person name="Nguyen V."/>
            <person name="Pourmand N."/>
            <person name="Ouverney C.C."/>
        </authorList>
    </citation>
    <scope>NUCLEOTIDE SEQUENCE</scope>
</reference>
<evidence type="ECO:0000313" key="2">
    <source>
        <dbReference type="EMBL" id="AGC71500.1"/>
    </source>
</evidence>
<protein>
    <submittedName>
        <fullName evidence="2">Uncharacterized protein</fullName>
    </submittedName>
</protein>